<gene>
    <name evidence="1" type="ORF">JI435_101710</name>
</gene>
<evidence type="ECO:0008006" key="3">
    <source>
        <dbReference type="Google" id="ProtNLM"/>
    </source>
</evidence>
<evidence type="ECO:0000313" key="1">
    <source>
        <dbReference type="EMBL" id="QRD03384.1"/>
    </source>
</evidence>
<accession>A0A7U2FFM5</accession>
<proteinExistence type="predicted"/>
<evidence type="ECO:0000313" key="2">
    <source>
        <dbReference type="Proteomes" id="UP000663193"/>
    </source>
</evidence>
<dbReference type="KEGG" id="pno:SNOG_10171"/>
<protein>
    <recommendedName>
        <fullName evidence="3">F-box domain-containing protein</fullName>
    </recommendedName>
</protein>
<dbReference type="RefSeq" id="XP_001800453.1">
    <property type="nucleotide sequence ID" value="XM_001800401.1"/>
</dbReference>
<keyword evidence="2" id="KW-1185">Reference proteome</keyword>
<name>A0A7U2FFM5_PHANO</name>
<organism evidence="1 2">
    <name type="scientific">Phaeosphaeria nodorum (strain SN15 / ATCC MYA-4574 / FGSC 10173)</name>
    <name type="common">Glume blotch fungus</name>
    <name type="synonym">Parastagonospora nodorum</name>
    <dbReference type="NCBI Taxonomy" id="321614"/>
    <lineage>
        <taxon>Eukaryota</taxon>
        <taxon>Fungi</taxon>
        <taxon>Dikarya</taxon>
        <taxon>Ascomycota</taxon>
        <taxon>Pezizomycotina</taxon>
        <taxon>Dothideomycetes</taxon>
        <taxon>Pleosporomycetidae</taxon>
        <taxon>Pleosporales</taxon>
        <taxon>Pleosporineae</taxon>
        <taxon>Phaeosphaeriaceae</taxon>
        <taxon>Parastagonospora</taxon>
    </lineage>
</organism>
<dbReference type="Proteomes" id="UP000663193">
    <property type="component" value="Chromosome 15"/>
</dbReference>
<sequence>MARFLDLPHELLLQILGYFTGLPECQRTLSNLCSVSRYFLPATRERLHAAPKAHWLKCNDLWTLNTLLIQTLVNNSSLRHLVRHLDLYLPRAACRPHDCYEIRKELIHDEQHEFPYGLVKTGLGGAAGVLLLLTPKLEQLEISSDASPGSITDDPGKEISLRFTS</sequence>
<reference evidence="2" key="1">
    <citation type="journal article" date="2021" name="BMC Genomics">
        <title>Chromosome-level genome assembly and manually-curated proteome of model necrotroph Parastagonospora nodorum Sn15 reveals a genome-wide trove of candidate effector homologs, and redundancy of virulence-related functions within an accessory chromosome.</title>
        <authorList>
            <person name="Bertazzoni S."/>
            <person name="Jones D.A.B."/>
            <person name="Phan H.T."/>
            <person name="Tan K.-C."/>
            <person name="Hane J.K."/>
        </authorList>
    </citation>
    <scope>NUCLEOTIDE SEQUENCE [LARGE SCALE GENOMIC DNA]</scope>
    <source>
        <strain evidence="2">SN15 / ATCC MYA-4574 / FGSC 10173)</strain>
    </source>
</reference>
<dbReference type="VEuPathDB" id="FungiDB:JI435_101710"/>
<dbReference type="AlphaFoldDB" id="A0A7U2FFM5"/>
<dbReference type="EMBL" id="CP069037">
    <property type="protein sequence ID" value="QRD03384.1"/>
    <property type="molecule type" value="Genomic_DNA"/>
</dbReference>